<proteinExistence type="predicted"/>
<organism evidence="1">
    <name type="scientific">Thermosulfurimonas dismutans</name>
    <dbReference type="NCBI Taxonomy" id="999894"/>
    <lineage>
        <taxon>Bacteria</taxon>
        <taxon>Pseudomonadati</taxon>
        <taxon>Thermodesulfobacteriota</taxon>
        <taxon>Thermodesulfobacteria</taxon>
        <taxon>Thermodesulfobacteriales</taxon>
        <taxon>Thermodesulfobacteriaceae</taxon>
        <taxon>Thermosulfurimonas</taxon>
    </lineage>
</organism>
<dbReference type="AlphaFoldDB" id="A0A7C3CKJ8"/>
<accession>A0A7C3CKJ8</accession>
<sequence length="76" mass="8856">MSKEVVLCVKNKGYEASLEKWKIYPVLGEEHGFLKVIDESGEAYLYPKEFFLPLEVPPHVLKDMERDLLQGFERQA</sequence>
<evidence type="ECO:0000313" key="1">
    <source>
        <dbReference type="EMBL" id="HFC97856.1"/>
    </source>
</evidence>
<dbReference type="Proteomes" id="UP000886043">
    <property type="component" value="Unassembled WGS sequence"/>
</dbReference>
<comment type="caution">
    <text evidence="1">The sequence shown here is derived from an EMBL/GenBank/DDBJ whole genome shotgun (WGS) entry which is preliminary data.</text>
</comment>
<gene>
    <name evidence="1" type="ORF">ENJ40_05300</name>
</gene>
<reference evidence="1" key="1">
    <citation type="journal article" date="2020" name="mSystems">
        <title>Genome- and Community-Level Interaction Insights into Carbon Utilization and Element Cycling Functions of Hydrothermarchaeota in Hydrothermal Sediment.</title>
        <authorList>
            <person name="Zhou Z."/>
            <person name="Liu Y."/>
            <person name="Xu W."/>
            <person name="Pan J."/>
            <person name="Luo Z.H."/>
            <person name="Li M."/>
        </authorList>
    </citation>
    <scope>NUCLEOTIDE SEQUENCE [LARGE SCALE GENOMIC DNA]</scope>
    <source>
        <strain evidence="1">HyVt-483</strain>
    </source>
</reference>
<dbReference type="EMBL" id="DRMH01000071">
    <property type="protein sequence ID" value="HFC97856.1"/>
    <property type="molecule type" value="Genomic_DNA"/>
</dbReference>
<protein>
    <submittedName>
        <fullName evidence="1">Uncharacterized protein</fullName>
    </submittedName>
</protein>
<name>A0A7C3CKJ8_9BACT</name>